<dbReference type="AlphaFoldDB" id="A0A1B6IAD0"/>
<name>A0A1B6IAD0_9HEMI</name>
<reference evidence="2" key="1">
    <citation type="submission" date="2015-11" db="EMBL/GenBank/DDBJ databases">
        <title>De novo transcriptome assembly of four potential Pierce s Disease insect vectors from Arizona vineyards.</title>
        <authorList>
            <person name="Tassone E.E."/>
        </authorList>
    </citation>
    <scope>NUCLEOTIDE SEQUENCE</scope>
</reference>
<evidence type="ECO:0000313" key="2">
    <source>
        <dbReference type="EMBL" id="JAS83820.1"/>
    </source>
</evidence>
<evidence type="ECO:0000256" key="1">
    <source>
        <dbReference type="SAM" id="SignalP"/>
    </source>
</evidence>
<sequence>MTHATRMFFSKIPVSTALFYLFCQGHVEAACTEDITVPLSTHIIPNSLKYFTGRFIDVWVSKHLTDILNGSFSETFKNGTTNSYVLYKNGQSFMSSAQLTLENSGIINVNVDGTNMTGLIFPVYISVAVLGYYNCYPNVKGPGVSTITVRAESLQNAATFESVYEAKATFRHLQELGIPINDGVDYTDTPPV</sequence>
<feature type="signal peptide" evidence="1">
    <location>
        <begin position="1"/>
        <end position="29"/>
    </location>
</feature>
<gene>
    <name evidence="2" type="ORF">g.9442</name>
</gene>
<evidence type="ECO:0008006" key="3">
    <source>
        <dbReference type="Google" id="ProtNLM"/>
    </source>
</evidence>
<feature type="chain" id="PRO_5008584901" description="IgGFc-binding protein N-terminal domain-containing protein" evidence="1">
    <location>
        <begin position="30"/>
        <end position="192"/>
    </location>
</feature>
<keyword evidence="1" id="KW-0732">Signal</keyword>
<protein>
    <recommendedName>
        <fullName evidence="3">IgGFc-binding protein N-terminal domain-containing protein</fullName>
    </recommendedName>
</protein>
<proteinExistence type="predicted"/>
<organism evidence="2">
    <name type="scientific">Homalodisca liturata</name>
    <dbReference type="NCBI Taxonomy" id="320908"/>
    <lineage>
        <taxon>Eukaryota</taxon>
        <taxon>Metazoa</taxon>
        <taxon>Ecdysozoa</taxon>
        <taxon>Arthropoda</taxon>
        <taxon>Hexapoda</taxon>
        <taxon>Insecta</taxon>
        <taxon>Pterygota</taxon>
        <taxon>Neoptera</taxon>
        <taxon>Paraneoptera</taxon>
        <taxon>Hemiptera</taxon>
        <taxon>Auchenorrhyncha</taxon>
        <taxon>Membracoidea</taxon>
        <taxon>Cicadellidae</taxon>
        <taxon>Cicadellinae</taxon>
        <taxon>Proconiini</taxon>
        <taxon>Homalodisca</taxon>
    </lineage>
</organism>
<dbReference type="EMBL" id="GECU01023886">
    <property type="protein sequence ID" value="JAS83820.1"/>
    <property type="molecule type" value="Transcribed_RNA"/>
</dbReference>
<accession>A0A1B6IAD0</accession>